<evidence type="ECO:0000313" key="2">
    <source>
        <dbReference type="Proteomes" id="UP001341840"/>
    </source>
</evidence>
<evidence type="ECO:0008006" key="3">
    <source>
        <dbReference type="Google" id="ProtNLM"/>
    </source>
</evidence>
<dbReference type="PANTHER" id="PTHR31672">
    <property type="entry name" value="BNACNNG10540D PROTEIN"/>
    <property type="match status" value="1"/>
</dbReference>
<dbReference type="InterPro" id="IPR036047">
    <property type="entry name" value="F-box-like_dom_sf"/>
</dbReference>
<dbReference type="SUPFAM" id="SSF81383">
    <property type="entry name" value="F-box domain"/>
    <property type="match status" value="1"/>
</dbReference>
<proteinExistence type="predicted"/>
<reference evidence="1 2" key="1">
    <citation type="journal article" date="2023" name="Plants (Basel)">
        <title>Bridging the Gap: Combining Genomics and Transcriptomics Approaches to Understand Stylosanthes scabra, an Orphan Legume from the Brazilian Caatinga.</title>
        <authorList>
            <person name="Ferreira-Neto J.R.C."/>
            <person name="da Silva M.D."/>
            <person name="Binneck E."/>
            <person name="de Melo N.F."/>
            <person name="da Silva R.H."/>
            <person name="de Melo A.L.T.M."/>
            <person name="Pandolfi V."/>
            <person name="Bustamante F.O."/>
            <person name="Brasileiro-Vidal A.C."/>
            <person name="Benko-Iseppon A.M."/>
        </authorList>
    </citation>
    <scope>NUCLEOTIDE SEQUENCE [LARGE SCALE GENOMIC DNA]</scope>
    <source>
        <tissue evidence="1">Leaves</tissue>
    </source>
</reference>
<dbReference type="InterPro" id="IPR050796">
    <property type="entry name" value="SCF_F-box_component"/>
</dbReference>
<protein>
    <recommendedName>
        <fullName evidence="3">F-box domain-containing protein</fullName>
    </recommendedName>
</protein>
<dbReference type="PANTHER" id="PTHR31672:SF13">
    <property type="entry name" value="F-BOX PROTEIN CPR30-LIKE"/>
    <property type="match status" value="1"/>
</dbReference>
<accession>A0ABU6RF52</accession>
<dbReference type="Proteomes" id="UP001341840">
    <property type="component" value="Unassembled WGS sequence"/>
</dbReference>
<keyword evidence="2" id="KW-1185">Reference proteome</keyword>
<comment type="caution">
    <text evidence="1">The sequence shown here is derived from an EMBL/GenBank/DDBJ whole genome shotgun (WGS) entry which is preliminary data.</text>
</comment>
<dbReference type="EMBL" id="JASCZI010030442">
    <property type="protein sequence ID" value="MED6122657.1"/>
    <property type="molecule type" value="Genomic_DNA"/>
</dbReference>
<sequence length="335" mass="39311">MGEFQPIPRQLPHLGDDLLWLIFVRADPTTVARCRTLSKRLKFLLKSDLFVKEHFKENETNRKSVVVGVGPPPNDDVSQWFMQADVHGGRQDLFRVPHEINNYDRYTVVGSDKGIVCMRYSMGGYNSTLLIWNPLMRSHRYATDEANKYQHCDMNVYAFGFLKDSLHYHKGTIHWIGWDGFMVREPHRIVMFCYLRRRFSEFPVLDRVQSEYHSLIQFNGGVRFMGHRTNGFMQTIAIWRYTVIDGHHLTWDKEFVVGGMKIPYSPSFFVGKNLVSIIEVRQNGKGSSNDDDRTDIIISKLRFLPRRREHLTHQSWQDHVHVKTVTLYTSNLFKV</sequence>
<name>A0ABU6RF52_9FABA</name>
<evidence type="ECO:0000313" key="1">
    <source>
        <dbReference type="EMBL" id="MED6122657.1"/>
    </source>
</evidence>
<organism evidence="1 2">
    <name type="scientific">Stylosanthes scabra</name>
    <dbReference type="NCBI Taxonomy" id="79078"/>
    <lineage>
        <taxon>Eukaryota</taxon>
        <taxon>Viridiplantae</taxon>
        <taxon>Streptophyta</taxon>
        <taxon>Embryophyta</taxon>
        <taxon>Tracheophyta</taxon>
        <taxon>Spermatophyta</taxon>
        <taxon>Magnoliopsida</taxon>
        <taxon>eudicotyledons</taxon>
        <taxon>Gunneridae</taxon>
        <taxon>Pentapetalae</taxon>
        <taxon>rosids</taxon>
        <taxon>fabids</taxon>
        <taxon>Fabales</taxon>
        <taxon>Fabaceae</taxon>
        <taxon>Papilionoideae</taxon>
        <taxon>50 kb inversion clade</taxon>
        <taxon>dalbergioids sensu lato</taxon>
        <taxon>Dalbergieae</taxon>
        <taxon>Pterocarpus clade</taxon>
        <taxon>Stylosanthes</taxon>
    </lineage>
</organism>
<gene>
    <name evidence="1" type="ORF">PIB30_041836</name>
</gene>